<proteinExistence type="predicted"/>
<evidence type="ECO:0000313" key="3">
    <source>
        <dbReference type="Proteomes" id="UP001214603"/>
    </source>
</evidence>
<reference evidence="2" key="1">
    <citation type="submission" date="2023-03" db="EMBL/GenBank/DDBJ databases">
        <title>Mating type loci evolution in Malassezia.</title>
        <authorList>
            <person name="Coelho M.A."/>
        </authorList>
    </citation>
    <scope>NUCLEOTIDE SEQUENCE</scope>
    <source>
        <strain evidence="2">CBS 7876</strain>
    </source>
</reference>
<dbReference type="Proteomes" id="UP001214603">
    <property type="component" value="Chromosome 2"/>
</dbReference>
<name>A0AAF0E2Z0_9BASI</name>
<feature type="region of interest" description="Disordered" evidence="1">
    <location>
        <begin position="1"/>
        <end position="42"/>
    </location>
</feature>
<dbReference type="EMBL" id="CP119935">
    <property type="protein sequence ID" value="WFD02592.1"/>
    <property type="molecule type" value="Genomic_DNA"/>
</dbReference>
<organism evidence="2 3">
    <name type="scientific">Malassezia obtusa</name>
    <dbReference type="NCBI Taxonomy" id="76774"/>
    <lineage>
        <taxon>Eukaryota</taxon>
        <taxon>Fungi</taxon>
        <taxon>Dikarya</taxon>
        <taxon>Basidiomycota</taxon>
        <taxon>Ustilaginomycotina</taxon>
        <taxon>Malasseziomycetes</taxon>
        <taxon>Malasseziales</taxon>
        <taxon>Malasseziaceae</taxon>
        <taxon>Malassezia</taxon>
    </lineage>
</organism>
<dbReference type="AlphaFoldDB" id="A0AAF0E2Z0"/>
<protein>
    <submittedName>
        <fullName evidence="2">Uncharacterized protein</fullName>
    </submittedName>
</protein>
<sequence length="470" mass="50343">MLPAASIPTTLVTPAVSSNTPEAPVAASRPDRAAQRRAAEERRSAIRAMQARHARGLLSDAEQLVLAQKMAEDAAAAPPKPGPAPAAPAPHVAIGGACNPFAKPGYLAHDPYPVWKPFDSACESPRLFGNLLGAVPTSSAGPVASLRPHVLSQQARNELSSTLQNRTVLLVGDAVDRALVQNLCTMLGTTSVSVTADHVFGGALKNVGSTTPPGDTLLADYCYVEQFDALFTSFYHYGTETSDVWNKQPTYFPPQRFESRMENLLVPYLNALKAPRTIASLPPRRKGVDLAVFSSGLWDLATWAMEDIQTGQASSSDLSAERVKNWRARTVDMISALRTAVGQARIAWRSLPLPPTATHGSVRALLASIRASFKSSDVSNERPFVYANRVAQLNSARRASLYLEGRDSVRGTSGQLWTPSSHPVVGDVPLAELTVGQEPPPPNSVFTVGLVPDSMLFWDAVLAELRTAVV</sequence>
<feature type="compositionally biased region" description="Polar residues" evidence="1">
    <location>
        <begin position="7"/>
        <end position="21"/>
    </location>
</feature>
<evidence type="ECO:0000256" key="1">
    <source>
        <dbReference type="SAM" id="MobiDB-lite"/>
    </source>
</evidence>
<gene>
    <name evidence="2" type="ORF">MOBT1_001273</name>
</gene>
<accession>A0AAF0E2Z0</accession>
<keyword evidence="3" id="KW-1185">Reference proteome</keyword>
<feature type="compositionally biased region" description="Basic and acidic residues" evidence="1">
    <location>
        <begin position="29"/>
        <end position="42"/>
    </location>
</feature>
<evidence type="ECO:0000313" key="2">
    <source>
        <dbReference type="EMBL" id="WFD02592.1"/>
    </source>
</evidence>